<organism evidence="2 3">
    <name type="scientific">Triticum urartu</name>
    <name type="common">Red wild einkorn</name>
    <name type="synonym">Crithodium urartu</name>
    <dbReference type="NCBI Taxonomy" id="4572"/>
    <lineage>
        <taxon>Eukaryota</taxon>
        <taxon>Viridiplantae</taxon>
        <taxon>Streptophyta</taxon>
        <taxon>Embryophyta</taxon>
        <taxon>Tracheophyta</taxon>
        <taxon>Spermatophyta</taxon>
        <taxon>Magnoliopsida</taxon>
        <taxon>Liliopsida</taxon>
        <taxon>Poales</taxon>
        <taxon>Poaceae</taxon>
        <taxon>BOP clade</taxon>
        <taxon>Pooideae</taxon>
        <taxon>Triticodae</taxon>
        <taxon>Triticeae</taxon>
        <taxon>Triticinae</taxon>
        <taxon>Triticum</taxon>
    </lineage>
</organism>
<accession>A0A8R7VAP8</accession>
<protein>
    <submittedName>
        <fullName evidence="2">Uncharacterized protein</fullName>
    </submittedName>
</protein>
<proteinExistence type="predicted"/>
<sequence>MLLYLNCFYVCTLVLILVMMFSFFWLLTCVFCRHSPSRDPGSVQIAVIILHQECHGVLVGAAYKPVWMYLVGSCNSLPIG</sequence>
<reference evidence="2" key="2">
    <citation type="submission" date="2018-03" db="EMBL/GenBank/DDBJ databases">
        <title>The Triticum urartu genome reveals the dynamic nature of wheat genome evolution.</title>
        <authorList>
            <person name="Ling H."/>
            <person name="Ma B."/>
            <person name="Shi X."/>
            <person name="Liu H."/>
            <person name="Dong L."/>
            <person name="Sun H."/>
            <person name="Cao Y."/>
            <person name="Gao Q."/>
            <person name="Zheng S."/>
            <person name="Li Y."/>
            <person name="Yu Y."/>
            <person name="Du H."/>
            <person name="Qi M."/>
            <person name="Li Y."/>
            <person name="Yu H."/>
            <person name="Cui Y."/>
            <person name="Wang N."/>
            <person name="Chen C."/>
            <person name="Wu H."/>
            <person name="Zhao Y."/>
            <person name="Zhang J."/>
            <person name="Li Y."/>
            <person name="Zhou W."/>
            <person name="Zhang B."/>
            <person name="Hu W."/>
            <person name="Eijk M."/>
            <person name="Tang J."/>
            <person name="Witsenboer H."/>
            <person name="Zhao S."/>
            <person name="Li Z."/>
            <person name="Zhang A."/>
            <person name="Wang D."/>
            <person name="Liang C."/>
        </authorList>
    </citation>
    <scope>NUCLEOTIDE SEQUENCE [LARGE SCALE GENOMIC DNA]</scope>
    <source>
        <strain evidence="2">cv. G1812</strain>
    </source>
</reference>
<name>A0A8R7VAP8_TRIUA</name>
<feature type="transmembrane region" description="Helical" evidence="1">
    <location>
        <begin position="7"/>
        <end position="27"/>
    </location>
</feature>
<keyword evidence="3" id="KW-1185">Reference proteome</keyword>
<keyword evidence="1" id="KW-0472">Membrane</keyword>
<keyword evidence="1" id="KW-0812">Transmembrane</keyword>
<evidence type="ECO:0000256" key="1">
    <source>
        <dbReference type="SAM" id="Phobius"/>
    </source>
</evidence>
<reference evidence="2" key="3">
    <citation type="submission" date="2022-06" db="UniProtKB">
        <authorList>
            <consortium name="EnsemblPlants"/>
        </authorList>
    </citation>
    <scope>IDENTIFICATION</scope>
</reference>
<evidence type="ECO:0000313" key="2">
    <source>
        <dbReference type="EnsemblPlants" id="TuG1812G0700005033.01.T01"/>
    </source>
</evidence>
<dbReference type="Proteomes" id="UP000015106">
    <property type="component" value="Chromosome 7"/>
</dbReference>
<dbReference type="AlphaFoldDB" id="A0A8R7VAP8"/>
<dbReference type="EnsemblPlants" id="TuG1812G0700005033.01.T01">
    <property type="protein sequence ID" value="TuG1812G0700005033.01.T01"/>
    <property type="gene ID" value="TuG1812G0700005033.01"/>
</dbReference>
<dbReference type="Gramene" id="TuG1812G0700005033.01.T01">
    <property type="protein sequence ID" value="TuG1812G0700005033.01.T01"/>
    <property type="gene ID" value="TuG1812G0700005033.01"/>
</dbReference>
<keyword evidence="1" id="KW-1133">Transmembrane helix</keyword>
<reference evidence="3" key="1">
    <citation type="journal article" date="2013" name="Nature">
        <title>Draft genome of the wheat A-genome progenitor Triticum urartu.</title>
        <authorList>
            <person name="Ling H.Q."/>
            <person name="Zhao S."/>
            <person name="Liu D."/>
            <person name="Wang J."/>
            <person name="Sun H."/>
            <person name="Zhang C."/>
            <person name="Fan H."/>
            <person name="Li D."/>
            <person name="Dong L."/>
            <person name="Tao Y."/>
            <person name="Gao C."/>
            <person name="Wu H."/>
            <person name="Li Y."/>
            <person name="Cui Y."/>
            <person name="Guo X."/>
            <person name="Zheng S."/>
            <person name="Wang B."/>
            <person name="Yu K."/>
            <person name="Liang Q."/>
            <person name="Yang W."/>
            <person name="Lou X."/>
            <person name="Chen J."/>
            <person name="Feng M."/>
            <person name="Jian J."/>
            <person name="Zhang X."/>
            <person name="Luo G."/>
            <person name="Jiang Y."/>
            <person name="Liu J."/>
            <person name="Wang Z."/>
            <person name="Sha Y."/>
            <person name="Zhang B."/>
            <person name="Wu H."/>
            <person name="Tang D."/>
            <person name="Shen Q."/>
            <person name="Xue P."/>
            <person name="Zou S."/>
            <person name="Wang X."/>
            <person name="Liu X."/>
            <person name="Wang F."/>
            <person name="Yang Y."/>
            <person name="An X."/>
            <person name="Dong Z."/>
            <person name="Zhang K."/>
            <person name="Zhang X."/>
            <person name="Luo M.C."/>
            <person name="Dvorak J."/>
            <person name="Tong Y."/>
            <person name="Wang J."/>
            <person name="Yang H."/>
            <person name="Li Z."/>
            <person name="Wang D."/>
            <person name="Zhang A."/>
            <person name="Wang J."/>
        </authorList>
    </citation>
    <scope>NUCLEOTIDE SEQUENCE</scope>
    <source>
        <strain evidence="3">cv. G1812</strain>
    </source>
</reference>
<evidence type="ECO:0000313" key="3">
    <source>
        <dbReference type="Proteomes" id="UP000015106"/>
    </source>
</evidence>